<dbReference type="InterPro" id="IPR027417">
    <property type="entry name" value="P-loop_NTPase"/>
</dbReference>
<dbReference type="PROSITE" id="PS51388">
    <property type="entry name" value="GED"/>
    <property type="match status" value="1"/>
</dbReference>
<evidence type="ECO:0000256" key="9">
    <source>
        <dbReference type="ARBA" id="ARBA00023306"/>
    </source>
</evidence>
<keyword evidence="3" id="KW-0493">Microtubule</keyword>
<evidence type="ECO:0000256" key="2">
    <source>
        <dbReference type="ARBA" id="ARBA00022618"/>
    </source>
</evidence>
<evidence type="ECO:0000256" key="11">
    <source>
        <dbReference type="ARBA" id="ARBA00065858"/>
    </source>
</evidence>
<dbReference type="PANTHER" id="PTHR11566">
    <property type="entry name" value="DYNAMIN"/>
    <property type="match status" value="1"/>
</dbReference>
<name>A0AA39DE38_VITRO</name>
<dbReference type="FunFam" id="3.40.50.300:FF:000228">
    <property type="entry name" value="dynamin-related protein 1E"/>
    <property type="match status" value="1"/>
</dbReference>
<keyword evidence="2" id="KW-0132">Cell division</keyword>
<dbReference type="InterPro" id="IPR003130">
    <property type="entry name" value="GED"/>
</dbReference>
<organism evidence="15 16">
    <name type="scientific">Vitis rotundifolia</name>
    <name type="common">Muscadine grape</name>
    <dbReference type="NCBI Taxonomy" id="103349"/>
    <lineage>
        <taxon>Eukaryota</taxon>
        <taxon>Viridiplantae</taxon>
        <taxon>Streptophyta</taxon>
        <taxon>Embryophyta</taxon>
        <taxon>Tracheophyta</taxon>
        <taxon>Spermatophyta</taxon>
        <taxon>Magnoliopsida</taxon>
        <taxon>eudicotyledons</taxon>
        <taxon>Gunneridae</taxon>
        <taxon>Pentapetalae</taxon>
        <taxon>rosids</taxon>
        <taxon>Vitales</taxon>
        <taxon>Vitaceae</taxon>
        <taxon>Viteae</taxon>
        <taxon>Vitis</taxon>
    </lineage>
</organism>
<dbReference type="Pfam" id="PF01031">
    <property type="entry name" value="Dynamin_M"/>
    <property type="match status" value="1"/>
</dbReference>
<dbReference type="GO" id="GO:0005525">
    <property type="term" value="F:GTP binding"/>
    <property type="evidence" value="ECO:0007669"/>
    <property type="project" value="UniProtKB-KW"/>
</dbReference>
<keyword evidence="16" id="KW-1185">Reference proteome</keyword>
<evidence type="ECO:0000256" key="4">
    <source>
        <dbReference type="ARBA" id="ARBA00022741"/>
    </source>
</evidence>
<reference evidence="15 16" key="1">
    <citation type="journal article" date="2023" name="BMC Biotechnol.">
        <title>Vitis rotundifolia cv Carlos genome sequencing.</title>
        <authorList>
            <person name="Huff M."/>
            <person name="Hulse-Kemp A."/>
            <person name="Scheffler B."/>
            <person name="Youngblood R."/>
            <person name="Simpson S."/>
            <person name="Babiker E."/>
            <person name="Staton M."/>
        </authorList>
    </citation>
    <scope>NUCLEOTIDE SEQUENCE [LARGE SCALE GENOMIC DNA]</scope>
    <source>
        <tissue evidence="15">Leaf</tissue>
    </source>
</reference>
<dbReference type="GO" id="GO:0009524">
    <property type="term" value="C:phragmoplast"/>
    <property type="evidence" value="ECO:0007669"/>
    <property type="project" value="UniProtKB-SubCell"/>
</dbReference>
<evidence type="ECO:0000313" key="16">
    <source>
        <dbReference type="Proteomes" id="UP001168098"/>
    </source>
</evidence>
<evidence type="ECO:0000313" key="15">
    <source>
        <dbReference type="EMBL" id="KAJ9680424.1"/>
    </source>
</evidence>
<dbReference type="InterPro" id="IPR020850">
    <property type="entry name" value="GED_dom"/>
</dbReference>
<evidence type="ECO:0000256" key="10">
    <source>
        <dbReference type="ARBA" id="ARBA00060413"/>
    </source>
</evidence>
<keyword evidence="4 12" id="KW-0547">Nucleotide-binding</keyword>
<protein>
    <recommendedName>
        <fullName evidence="17">Dynamin-related protein 1E</fullName>
    </recommendedName>
</protein>
<feature type="domain" description="GED" evidence="13">
    <location>
        <begin position="524"/>
        <end position="611"/>
    </location>
</feature>
<keyword evidence="6 12" id="KW-0342">GTP-binding</keyword>
<dbReference type="Pfam" id="PF00350">
    <property type="entry name" value="Dynamin_N"/>
    <property type="match status" value="1"/>
</dbReference>
<comment type="caution">
    <text evidence="15">The sequence shown here is derived from an EMBL/GenBank/DDBJ whole genome shotgun (WGS) entry which is preliminary data.</text>
</comment>
<evidence type="ECO:0008006" key="17">
    <source>
        <dbReference type="Google" id="ProtNLM"/>
    </source>
</evidence>
<comment type="subcellular location">
    <subcellularLocation>
        <location evidence="10">Cytoplasm</location>
        <location evidence="10">Cytoskeleton</location>
        <location evidence="10">Phragmoplast</location>
    </subcellularLocation>
</comment>
<dbReference type="InterPro" id="IPR030381">
    <property type="entry name" value="G_DYNAMIN_dom"/>
</dbReference>
<dbReference type="Gene3D" id="3.40.50.300">
    <property type="entry name" value="P-loop containing nucleotide triphosphate hydrolases"/>
    <property type="match status" value="1"/>
</dbReference>
<keyword evidence="5" id="KW-0378">Hydrolase</keyword>
<evidence type="ECO:0000256" key="12">
    <source>
        <dbReference type="RuleBase" id="RU003932"/>
    </source>
</evidence>
<dbReference type="PANTHER" id="PTHR11566:SF151">
    <property type="entry name" value="PHRAGMOPLASTIN DRP1E"/>
    <property type="match status" value="1"/>
</dbReference>
<evidence type="ECO:0000256" key="8">
    <source>
        <dbReference type="ARBA" id="ARBA00023212"/>
    </source>
</evidence>
<evidence type="ECO:0000259" key="14">
    <source>
        <dbReference type="PROSITE" id="PS51718"/>
    </source>
</evidence>
<evidence type="ECO:0000256" key="6">
    <source>
        <dbReference type="ARBA" id="ARBA00023134"/>
    </source>
</evidence>
<sequence length="611" mass="67995">MESLIGLVNRIQRACTALGDYGGGDNTFSSLWEALPSVAVVGGQSSGKSSVLESIVGRDFLPRGSGIVTRRPLVLQLHKTESGQQEYAEFLHLPKRRFTDFALVRKEIQDETDRITGRTKQISNVPIHLSIYSPNVVNLTLIDLPGLTKVAVEGQPETIVEDIENMVRSYVEKPNCIILAISPANQDIATSDAIKLAREVDPSGERTFGVLTKLDLMDKGTNALDVIEGRSYRLQQPWVGIVNRSQADINKNVDMVLARRKEREYFATSPDYGHLASKMGSEYLAKLLSKHLESVIRARIPSITSLINKSIDELESEMDHLGRPIAVDAGAQLYTILELCRAFDRIFKEHLDGGRPGGDRIYGVFDNQLPAALRKLPFDRHLSLQNVRKIVSEADGYQPHLIAPEQGYRRLIEGSLNYFRGPAEASVDAVHFVLKELVRKSIGETQELKRFPTLQAEIAAATGESLERFRDDSKKTVIRLVEMEASYLTVEFFRKLPQEVEKGGNPPGGNPAASTVDRYTEGHFRRIASNVSSYVNMVSDTLRNTIPKAVVHCQVREAKQSLLNHFYTQIGKKEVLFLSLSLFLSVSHPSTHSPTSLWAHTPILLYASALL</sequence>
<dbReference type="InterPro" id="IPR000375">
    <property type="entry name" value="Dynamin_stalk"/>
</dbReference>
<keyword evidence="8" id="KW-0206">Cytoskeleton</keyword>
<evidence type="ECO:0000256" key="1">
    <source>
        <dbReference type="ARBA" id="ARBA00022490"/>
    </source>
</evidence>
<keyword evidence="9" id="KW-0131">Cell cycle</keyword>
<dbReference type="Pfam" id="PF02212">
    <property type="entry name" value="GED"/>
    <property type="match status" value="1"/>
</dbReference>
<dbReference type="CDD" id="cd08771">
    <property type="entry name" value="DLP_1"/>
    <property type="match status" value="1"/>
</dbReference>
<dbReference type="PROSITE" id="PS51718">
    <property type="entry name" value="G_DYNAMIN_2"/>
    <property type="match status" value="1"/>
</dbReference>
<dbReference type="SUPFAM" id="SSF52540">
    <property type="entry name" value="P-loop containing nucleoside triphosphate hydrolases"/>
    <property type="match status" value="1"/>
</dbReference>
<dbReference type="GO" id="GO:0005874">
    <property type="term" value="C:microtubule"/>
    <property type="evidence" value="ECO:0007669"/>
    <property type="project" value="UniProtKB-KW"/>
</dbReference>
<dbReference type="GO" id="GO:0008017">
    <property type="term" value="F:microtubule binding"/>
    <property type="evidence" value="ECO:0007669"/>
    <property type="project" value="TreeGrafter"/>
</dbReference>
<evidence type="ECO:0000256" key="5">
    <source>
        <dbReference type="ARBA" id="ARBA00022801"/>
    </source>
</evidence>
<dbReference type="PROSITE" id="PS00410">
    <property type="entry name" value="G_DYNAMIN_1"/>
    <property type="match status" value="1"/>
</dbReference>
<dbReference type="FunFam" id="1.20.120.1240:FF:000009">
    <property type="entry name" value="Dynamin-related protein 1C"/>
    <property type="match status" value="1"/>
</dbReference>
<dbReference type="PRINTS" id="PR00195">
    <property type="entry name" value="DYNAMIN"/>
</dbReference>
<dbReference type="InterPro" id="IPR022812">
    <property type="entry name" value="Dynamin"/>
</dbReference>
<dbReference type="Proteomes" id="UP001168098">
    <property type="component" value="Unassembled WGS sequence"/>
</dbReference>
<comment type="similarity">
    <text evidence="12">Belongs to the TRAFAC class dynamin-like GTPase superfamily. Dynamin/Fzo/YdjA family.</text>
</comment>
<dbReference type="EMBL" id="JARBHA010000015">
    <property type="protein sequence ID" value="KAJ9680424.1"/>
    <property type="molecule type" value="Genomic_DNA"/>
</dbReference>
<dbReference type="GO" id="GO:0016020">
    <property type="term" value="C:membrane"/>
    <property type="evidence" value="ECO:0007669"/>
    <property type="project" value="TreeGrafter"/>
</dbReference>
<gene>
    <name evidence="15" type="ORF">PVL29_019680</name>
</gene>
<dbReference type="InterPro" id="IPR019762">
    <property type="entry name" value="Dynamin_GTPase_CS"/>
</dbReference>
<feature type="domain" description="Dynamin-type G" evidence="14">
    <location>
        <begin position="32"/>
        <end position="301"/>
    </location>
</feature>
<accession>A0AA39DE38</accession>
<dbReference type="SMART" id="SM00053">
    <property type="entry name" value="DYNc"/>
    <property type="match status" value="1"/>
</dbReference>
<keyword evidence="1" id="KW-0963">Cytoplasm</keyword>
<dbReference type="GO" id="GO:0051301">
    <property type="term" value="P:cell division"/>
    <property type="evidence" value="ECO:0007669"/>
    <property type="project" value="UniProtKB-KW"/>
</dbReference>
<keyword evidence="7" id="KW-0505">Motor protein</keyword>
<comment type="subunit">
    <text evidence="11">Forms homodimer and may homooligomerize and heterooligomerize to form the phragmoplastin complex. Binds to PHIP1.</text>
</comment>
<evidence type="ECO:0000256" key="7">
    <source>
        <dbReference type="ARBA" id="ARBA00023175"/>
    </source>
</evidence>
<dbReference type="SMART" id="SM00302">
    <property type="entry name" value="GED"/>
    <property type="match status" value="1"/>
</dbReference>
<evidence type="ECO:0000259" key="13">
    <source>
        <dbReference type="PROSITE" id="PS51388"/>
    </source>
</evidence>
<dbReference type="InterPro" id="IPR045063">
    <property type="entry name" value="Dynamin_N"/>
</dbReference>
<dbReference type="GO" id="GO:0003924">
    <property type="term" value="F:GTPase activity"/>
    <property type="evidence" value="ECO:0007669"/>
    <property type="project" value="InterPro"/>
</dbReference>
<dbReference type="Gene3D" id="1.20.120.1240">
    <property type="entry name" value="Dynamin, middle domain"/>
    <property type="match status" value="1"/>
</dbReference>
<dbReference type="AlphaFoldDB" id="A0AA39DE38"/>
<evidence type="ECO:0000256" key="3">
    <source>
        <dbReference type="ARBA" id="ARBA00022701"/>
    </source>
</evidence>
<proteinExistence type="inferred from homology"/>
<dbReference type="InterPro" id="IPR001401">
    <property type="entry name" value="Dynamin_GTPase"/>
</dbReference>